<keyword evidence="2" id="KW-0689">Ribosomal protein</keyword>
<dbReference type="InterPro" id="IPR000702">
    <property type="entry name" value="Ribosomal_uL6-like"/>
</dbReference>
<dbReference type="OMA" id="GIRTICS"/>
<evidence type="ECO:0000256" key="3">
    <source>
        <dbReference type="ARBA" id="ARBA00023274"/>
    </source>
</evidence>
<dbReference type="InterPro" id="IPR020040">
    <property type="entry name" value="Ribosomal_uL6_a/b-dom"/>
</dbReference>
<dbReference type="Gene3D" id="3.90.930.12">
    <property type="entry name" value="Ribosomal protein L6, alpha-beta domain"/>
    <property type="match status" value="1"/>
</dbReference>
<evidence type="ECO:0000256" key="2">
    <source>
        <dbReference type="ARBA" id="ARBA00022980"/>
    </source>
</evidence>
<name>A0A4X2LHC4_VOMUR</name>
<reference evidence="7" key="3">
    <citation type="submission" date="2025-09" db="UniProtKB">
        <authorList>
            <consortium name="Ensembl"/>
        </authorList>
    </citation>
    <scope>IDENTIFICATION</scope>
</reference>
<dbReference type="Proteomes" id="UP000314987">
    <property type="component" value="Unassembled WGS sequence"/>
</dbReference>
<evidence type="ECO:0000313" key="8">
    <source>
        <dbReference type="Proteomes" id="UP000314987"/>
    </source>
</evidence>
<evidence type="ECO:0000256" key="5">
    <source>
        <dbReference type="ARBA" id="ARBA00035349"/>
    </source>
</evidence>
<dbReference type="GO" id="GO:0002181">
    <property type="term" value="P:cytoplasmic translation"/>
    <property type="evidence" value="ECO:0007669"/>
    <property type="project" value="TreeGrafter"/>
</dbReference>
<evidence type="ECO:0000313" key="7">
    <source>
        <dbReference type="Ensembl" id="ENSVURP00010023353.1"/>
    </source>
</evidence>
<sequence>MKTILSNQTIDIPENIDISFKVRTVIVKGPRGILGRDFNHISVELSLLGKKKIRLQVDKWWGNRKELATTRTVCSHVQNMIKGITLGFHYKMRSLMNKLEKMPKAMS</sequence>
<dbReference type="Ensembl" id="ENSVURT00010026580.1">
    <property type="protein sequence ID" value="ENSVURP00010023353.1"/>
    <property type="gene ID" value="ENSVURG00010017901.1"/>
</dbReference>
<dbReference type="PANTHER" id="PTHR11655">
    <property type="entry name" value="60S/50S RIBOSOMAL PROTEIN L6/L9"/>
    <property type="match status" value="1"/>
</dbReference>
<dbReference type="AlphaFoldDB" id="A0A4X2LHC4"/>
<dbReference type="GO" id="GO:0019843">
    <property type="term" value="F:rRNA binding"/>
    <property type="evidence" value="ECO:0007669"/>
    <property type="project" value="InterPro"/>
</dbReference>
<evidence type="ECO:0000259" key="6">
    <source>
        <dbReference type="Pfam" id="PF00347"/>
    </source>
</evidence>
<accession>A0A4X2LHC4</accession>
<evidence type="ECO:0000256" key="1">
    <source>
        <dbReference type="ARBA" id="ARBA00009356"/>
    </source>
</evidence>
<evidence type="ECO:0000256" key="4">
    <source>
        <dbReference type="ARBA" id="ARBA00035246"/>
    </source>
</evidence>
<proteinExistence type="inferred from homology"/>
<dbReference type="GeneTree" id="ENSGT00390000015224"/>
<dbReference type="SUPFAM" id="SSF56053">
    <property type="entry name" value="Ribosomal protein L6"/>
    <property type="match status" value="1"/>
</dbReference>
<dbReference type="Pfam" id="PF00347">
    <property type="entry name" value="Ribosomal_L6"/>
    <property type="match status" value="1"/>
</dbReference>
<dbReference type="GO" id="GO:0022625">
    <property type="term" value="C:cytosolic large ribosomal subunit"/>
    <property type="evidence" value="ECO:0007669"/>
    <property type="project" value="TreeGrafter"/>
</dbReference>
<feature type="domain" description="Large ribosomal subunit protein uL6 alpha-beta" evidence="6">
    <location>
        <begin position="12"/>
        <end position="85"/>
    </location>
</feature>
<protein>
    <recommendedName>
        <fullName evidence="4">Large ribosomal subunit protein uL6</fullName>
    </recommendedName>
    <alternativeName>
        <fullName evidence="5">60S ribosomal protein L9</fullName>
    </alternativeName>
</protein>
<keyword evidence="8" id="KW-1185">Reference proteome</keyword>
<dbReference type="FunFam" id="3.90.930.12:FF:000005">
    <property type="entry name" value="60S ribosomal protein L9"/>
    <property type="match status" value="1"/>
</dbReference>
<dbReference type="InterPro" id="IPR036789">
    <property type="entry name" value="Ribosomal_uL6-like_a/b-dom_sf"/>
</dbReference>
<keyword evidence="3" id="KW-0687">Ribonucleoprotein</keyword>
<reference evidence="8" key="1">
    <citation type="submission" date="2018-12" db="EMBL/GenBank/DDBJ databases">
        <authorList>
            <person name="Yazar S."/>
        </authorList>
    </citation>
    <scope>NUCLEOTIDE SEQUENCE [LARGE SCALE GENOMIC DNA]</scope>
</reference>
<reference evidence="7" key="2">
    <citation type="submission" date="2025-08" db="UniProtKB">
        <authorList>
            <consortium name="Ensembl"/>
        </authorList>
    </citation>
    <scope>IDENTIFICATION</scope>
</reference>
<comment type="similarity">
    <text evidence="1">Belongs to the universal ribosomal protein uL6 family.</text>
</comment>
<organism evidence="7 8">
    <name type="scientific">Vombatus ursinus</name>
    <name type="common">Common wombat</name>
    <dbReference type="NCBI Taxonomy" id="29139"/>
    <lineage>
        <taxon>Eukaryota</taxon>
        <taxon>Metazoa</taxon>
        <taxon>Chordata</taxon>
        <taxon>Craniata</taxon>
        <taxon>Vertebrata</taxon>
        <taxon>Euteleostomi</taxon>
        <taxon>Mammalia</taxon>
        <taxon>Metatheria</taxon>
        <taxon>Diprotodontia</taxon>
        <taxon>Vombatidae</taxon>
        <taxon>Vombatus</taxon>
    </lineage>
</organism>
<dbReference type="PANTHER" id="PTHR11655:SF16">
    <property type="entry name" value="60S RIBOSOMAL PROTEIN L9"/>
    <property type="match status" value="1"/>
</dbReference>
<dbReference type="STRING" id="29139.ENSVURP00010023353"/>
<dbReference type="GO" id="GO:0003735">
    <property type="term" value="F:structural constituent of ribosome"/>
    <property type="evidence" value="ECO:0007669"/>
    <property type="project" value="InterPro"/>
</dbReference>